<reference evidence="1" key="1">
    <citation type="submission" date="2020-08" db="EMBL/GenBank/DDBJ databases">
        <title>Ramlibacter sp. GTP1 16S ribosomal RNA gene genome sequencing and assembly.</title>
        <authorList>
            <person name="Kang M."/>
        </authorList>
    </citation>
    <scope>NUCLEOTIDE SEQUENCE</scope>
    <source>
        <strain evidence="1">GTP1</strain>
    </source>
</reference>
<name>A0A923MDR4_9BURK</name>
<dbReference type="AlphaFoldDB" id="A0A923MDR4"/>
<evidence type="ECO:0000313" key="1">
    <source>
        <dbReference type="EMBL" id="MBC5767593.1"/>
    </source>
</evidence>
<accession>A0A923MDR4</accession>
<dbReference type="Pfam" id="PF14456">
    <property type="entry name" value="alpha-hel2"/>
    <property type="match status" value="1"/>
</dbReference>
<gene>
    <name evidence="1" type="ORF">H8R02_24220</name>
</gene>
<organism evidence="1 2">
    <name type="scientific">Ramlibacter albus</name>
    <dbReference type="NCBI Taxonomy" id="2079448"/>
    <lineage>
        <taxon>Bacteria</taxon>
        <taxon>Pseudomonadati</taxon>
        <taxon>Pseudomonadota</taxon>
        <taxon>Betaproteobacteria</taxon>
        <taxon>Burkholderiales</taxon>
        <taxon>Comamonadaceae</taxon>
        <taxon>Ramlibacter</taxon>
    </lineage>
</organism>
<dbReference type="Proteomes" id="UP000596827">
    <property type="component" value="Unassembled WGS sequence"/>
</dbReference>
<keyword evidence="2" id="KW-1185">Reference proteome</keyword>
<comment type="caution">
    <text evidence="1">The sequence shown here is derived from an EMBL/GenBank/DDBJ whole genome shotgun (WGS) entry which is preliminary data.</text>
</comment>
<dbReference type="RefSeq" id="WP_187084076.1">
    <property type="nucleotide sequence ID" value="NZ_JACORU010000011.1"/>
</dbReference>
<evidence type="ECO:0000313" key="2">
    <source>
        <dbReference type="Proteomes" id="UP000596827"/>
    </source>
</evidence>
<dbReference type="NCBIfam" id="TIGR03742">
    <property type="entry name" value="PRTRC_F"/>
    <property type="match status" value="1"/>
</dbReference>
<sequence>MSFIESPPPFAADGCFSLPTIDAAVPVSLTRDQQRVRTLAHLARASAAHGIPLPKGNFATMEQVVAAQWSQYLSEAAGPHAHAIAGQPTLEVQDDKLSLVIGADSSLNCFRLKPVVERLEGVLPGLGWYVNKVLRDASCHGHNMYDMSCVQFLIHHYAMEMDEFTDESYARVLMQDNGEEPPETISQEMLDKMREEYAFWPSQMAEDVDGWVHLICGTAGKKAERKPARLSEAGARAWAKANPAHPDLQLVSCALRLAGLLKKDDRSFCWYAAHKDDDTDCIGAACFVAWDDPNLLFEAISHHEQNQYQSGQAVEAFARYVLPLHDEPTRDELAALVKSCKRYFQRWALLAELLSFFPTTDDDDET</sequence>
<dbReference type="InterPro" id="IPR022283">
    <property type="entry name" value="PRTRC_protein-F"/>
</dbReference>
<proteinExistence type="predicted"/>
<protein>
    <submittedName>
        <fullName evidence="1">PRTRC system protein F</fullName>
    </submittedName>
</protein>
<dbReference type="EMBL" id="JACORU010000011">
    <property type="protein sequence ID" value="MBC5767593.1"/>
    <property type="molecule type" value="Genomic_DNA"/>
</dbReference>